<feature type="transmembrane region" description="Helical" evidence="1">
    <location>
        <begin position="140"/>
        <end position="169"/>
    </location>
</feature>
<dbReference type="Proteomes" id="UP000002382">
    <property type="component" value="Chromosome"/>
</dbReference>
<dbReference type="Pfam" id="PF06182">
    <property type="entry name" value="ABC2_membrane_6"/>
    <property type="match status" value="1"/>
</dbReference>
<evidence type="ECO:0000313" key="2">
    <source>
        <dbReference type="EMBL" id="ACR79817.1"/>
    </source>
</evidence>
<evidence type="ECO:0008006" key="4">
    <source>
        <dbReference type="Google" id="ProtNLM"/>
    </source>
</evidence>
<dbReference type="AlphaFoldDB" id="C5CI38"/>
<dbReference type="PANTHER" id="PTHR36833:SF1">
    <property type="entry name" value="INTEGRAL MEMBRANE TRANSPORT PROTEIN"/>
    <property type="match status" value="1"/>
</dbReference>
<evidence type="ECO:0000313" key="3">
    <source>
        <dbReference type="Proteomes" id="UP000002382"/>
    </source>
</evidence>
<feature type="transmembrane region" description="Helical" evidence="1">
    <location>
        <begin position="20"/>
        <end position="47"/>
    </location>
</feature>
<dbReference type="STRING" id="521045.Kole_1115"/>
<dbReference type="InterPro" id="IPR010390">
    <property type="entry name" value="ABC-2_transporter-like"/>
</dbReference>
<dbReference type="HOGENOM" id="CLU_071040_1_0_0"/>
<name>C5CI38_KOSOT</name>
<feature type="transmembrane region" description="Helical" evidence="1">
    <location>
        <begin position="200"/>
        <end position="219"/>
    </location>
</feature>
<feature type="transmembrane region" description="Helical" evidence="1">
    <location>
        <begin position="118"/>
        <end position="134"/>
    </location>
</feature>
<keyword evidence="1" id="KW-0812">Transmembrane</keyword>
<reference evidence="2 3" key="1">
    <citation type="submission" date="2009-06" db="EMBL/GenBank/DDBJ databases">
        <title>Complete sequence of Thermotogales bacterium TBF 19.5.1.</title>
        <authorList>
            <consortium name="US DOE Joint Genome Institute"/>
            <person name="Lucas S."/>
            <person name="Copeland A."/>
            <person name="Lapidus A."/>
            <person name="Glavina del Rio T."/>
            <person name="Tice H."/>
            <person name="Bruce D."/>
            <person name="Goodwin L."/>
            <person name="Pitluck S."/>
            <person name="Chertkov O."/>
            <person name="Brettin T."/>
            <person name="Detter J.C."/>
            <person name="Han C."/>
            <person name="Schmutz J."/>
            <person name="Larimer F."/>
            <person name="Land M."/>
            <person name="Hauser L."/>
            <person name="Kyrpides N."/>
            <person name="Ovchinnikova G."/>
            <person name="Noll K."/>
        </authorList>
    </citation>
    <scope>NUCLEOTIDE SEQUENCE [LARGE SCALE GENOMIC DNA]</scope>
    <source>
        <strain evidence="3">ATCC BAA-1733 / DSM 21960 / TBF 19.5.1</strain>
    </source>
</reference>
<dbReference type="RefSeq" id="WP_015868475.1">
    <property type="nucleotide sequence ID" value="NC_012785.1"/>
</dbReference>
<dbReference type="OrthoDB" id="9788195at2"/>
<protein>
    <recommendedName>
        <fullName evidence="4">ABC-2 type transport system permease protein</fullName>
    </recommendedName>
</protein>
<evidence type="ECO:0000256" key="1">
    <source>
        <dbReference type="SAM" id="Phobius"/>
    </source>
</evidence>
<sequence length="258" mass="29005">MGVFKALLVASLKSQIEYRVNFYVDMIVSGLAMFSDFLIIAFMMLTFKDMGGWSLSEVAIIYSIVEAGWGIFRIFGDGILRFQDLIITGRFDAILVRPISTIKQLILQRIELRRMGDIIQAVGLGAFGITYAGMWNVRFILWYIVLVAFSAVIHFCINLLLATVAFWSVRNEDIRVVAFYSTKAAAAYPISIYGPFLRNILTFVIPLATIAYYPLAYLLHKTNDIFALFAPFITVSVLVPVTFLLWGTGVKHYTSTGT</sequence>
<keyword evidence="3" id="KW-1185">Reference proteome</keyword>
<keyword evidence="1" id="KW-0472">Membrane</keyword>
<organism evidence="2 3">
    <name type="scientific">Kosmotoga olearia (strain ATCC BAA-1733 / DSM 21960 / TBF 19.5.1)</name>
    <dbReference type="NCBI Taxonomy" id="521045"/>
    <lineage>
        <taxon>Bacteria</taxon>
        <taxon>Thermotogati</taxon>
        <taxon>Thermotogota</taxon>
        <taxon>Thermotogae</taxon>
        <taxon>Kosmotogales</taxon>
        <taxon>Kosmotogaceae</taxon>
        <taxon>Kosmotoga</taxon>
    </lineage>
</organism>
<keyword evidence="1" id="KW-1133">Transmembrane helix</keyword>
<dbReference type="EMBL" id="CP001634">
    <property type="protein sequence ID" value="ACR79817.1"/>
    <property type="molecule type" value="Genomic_DNA"/>
</dbReference>
<feature type="transmembrane region" description="Helical" evidence="1">
    <location>
        <begin position="226"/>
        <end position="246"/>
    </location>
</feature>
<dbReference type="PANTHER" id="PTHR36833">
    <property type="entry name" value="SLR0610 PROTEIN-RELATED"/>
    <property type="match status" value="1"/>
</dbReference>
<gene>
    <name evidence="2" type="ordered locus">Kole_1115</name>
</gene>
<proteinExistence type="predicted"/>
<dbReference type="KEGG" id="kol:Kole_1115"/>
<feature type="transmembrane region" description="Helical" evidence="1">
    <location>
        <begin position="176"/>
        <end position="194"/>
    </location>
</feature>
<dbReference type="eggNOG" id="COG3694">
    <property type="taxonomic scope" value="Bacteria"/>
</dbReference>
<reference evidence="2 3" key="2">
    <citation type="journal article" date="2011" name="J. Bacteriol.">
        <title>Genome Sequence of Kosmotoga olearia Strain TBF 19.5.1, a Thermophilic Bacterium with a Wide Growth Temperature Range, Isolated from the Troll B Oil Platform in the North Sea.</title>
        <authorList>
            <person name="Swithers K.S."/>
            <person name="Dipippo J.L."/>
            <person name="Bruce D.C."/>
            <person name="Detter C."/>
            <person name="Tapia R."/>
            <person name="Han S."/>
            <person name="Goodwin L.A."/>
            <person name="Han J."/>
            <person name="Woyke T."/>
            <person name="Pitluck S."/>
            <person name="Pennacchio L."/>
            <person name="Nolan M."/>
            <person name="Mikhailova N."/>
            <person name="Land M.L."/>
            <person name="Nesbo C.L."/>
            <person name="Gogarten J.P."/>
            <person name="Noll K.M."/>
        </authorList>
    </citation>
    <scope>NUCLEOTIDE SEQUENCE [LARGE SCALE GENOMIC DNA]</scope>
    <source>
        <strain evidence="3">ATCC BAA-1733 / DSM 21960 / TBF 19.5.1</strain>
    </source>
</reference>
<accession>C5CI38</accession>
<feature type="transmembrane region" description="Helical" evidence="1">
    <location>
        <begin position="59"/>
        <end position="76"/>
    </location>
</feature>